<dbReference type="EMBL" id="JARH01000792">
    <property type="protein sequence ID" value="EXF76769.1"/>
    <property type="molecule type" value="Genomic_DNA"/>
</dbReference>
<reference evidence="2 3" key="1">
    <citation type="submission" date="2014-02" db="EMBL/GenBank/DDBJ databases">
        <title>The genome sequence of Colletotrichum fioriniae PJ7.</title>
        <authorList>
            <person name="Baroncelli R."/>
            <person name="Thon M.R."/>
        </authorList>
    </citation>
    <scope>NUCLEOTIDE SEQUENCE [LARGE SCALE GENOMIC DNA]</scope>
    <source>
        <strain evidence="2 3">PJ7</strain>
    </source>
</reference>
<name>A0A010RG38_9PEZI</name>
<dbReference type="AlphaFoldDB" id="A0A010RG38"/>
<sequence>MGHLEKAGGTSGLGTYTRTGGQEQANDVPLRRWFIQTSAVNHSQKDVDVAPSQIPSTSRKAMRLSKLALTSFRKQYRPVTIGCLVAVSVACHTLILHFSNLNYHDPFLSWTLRRPLSSNVACRVLHRAGNPTFDSNHVHVQVDVSERPFTAPGPSGSVPYIGFQCQLQDPTTLKSVVYTPNAVALSGQRHIQHHAPFRPNQHLLHLRPQFPCVYPPVVPLALALMAVNR</sequence>
<organism evidence="2 3">
    <name type="scientific">Colletotrichum fioriniae PJ7</name>
    <dbReference type="NCBI Taxonomy" id="1445577"/>
    <lineage>
        <taxon>Eukaryota</taxon>
        <taxon>Fungi</taxon>
        <taxon>Dikarya</taxon>
        <taxon>Ascomycota</taxon>
        <taxon>Pezizomycotina</taxon>
        <taxon>Sordariomycetes</taxon>
        <taxon>Hypocreomycetidae</taxon>
        <taxon>Glomerellales</taxon>
        <taxon>Glomerellaceae</taxon>
        <taxon>Colletotrichum</taxon>
        <taxon>Colletotrichum acutatum species complex</taxon>
    </lineage>
</organism>
<dbReference type="HOGENOM" id="CLU_1209735_0_0_1"/>
<keyword evidence="3" id="KW-1185">Reference proteome</keyword>
<proteinExistence type="predicted"/>
<feature type="compositionally biased region" description="Polar residues" evidence="1">
    <location>
        <begin position="13"/>
        <end position="23"/>
    </location>
</feature>
<evidence type="ECO:0000313" key="3">
    <source>
        <dbReference type="Proteomes" id="UP000020467"/>
    </source>
</evidence>
<accession>A0A010RG38</accession>
<feature type="region of interest" description="Disordered" evidence="1">
    <location>
        <begin position="1"/>
        <end position="23"/>
    </location>
</feature>
<evidence type="ECO:0000313" key="2">
    <source>
        <dbReference type="EMBL" id="EXF76769.1"/>
    </source>
</evidence>
<dbReference type="KEGG" id="cfj:CFIO01_05063"/>
<evidence type="ECO:0000256" key="1">
    <source>
        <dbReference type="SAM" id="MobiDB-lite"/>
    </source>
</evidence>
<gene>
    <name evidence="2" type="ORF">CFIO01_05063</name>
</gene>
<dbReference type="OrthoDB" id="10391718at2759"/>
<comment type="caution">
    <text evidence="2">The sequence shown here is derived from an EMBL/GenBank/DDBJ whole genome shotgun (WGS) entry which is preliminary data.</text>
</comment>
<protein>
    <submittedName>
        <fullName evidence="2">Uncharacterized protein</fullName>
    </submittedName>
</protein>
<dbReference type="Proteomes" id="UP000020467">
    <property type="component" value="Unassembled WGS sequence"/>
</dbReference>